<dbReference type="Gene3D" id="3.30.470.20">
    <property type="entry name" value="ATP-grasp fold, B domain"/>
    <property type="match status" value="1"/>
</dbReference>
<gene>
    <name evidence="3" type="ORF">HZY62_19505</name>
    <name evidence="4" type="ORF">LX92_03270</name>
</gene>
<sequence length="380" mass="44223">MQNISSCLSILIPDGENELLTNHVKDCFARVPDVRLYVMSNKKSGPSRFSRYVYKYSYYPKAKNELEWIANINAELLKHDIDLIMPIFEDGIRTLIKFKKYVKENHKLVVLPVLKDFEIANNKALLAKHLVENDISGPMIYHINKDNYQAVKEKDFPLLVKPLNVTDGGSGILLFKQKEEFQDYFKQIKREHNFIFQEFIGGYDIDCSVLCDQGDIRAFTIQKGVLYGAKKFAPPIGVQFLYEENLYTVVKKLMKTLNWSGVAHIDLRFDQNDGKFKVIEVNTRYWGSLDASLAAGINFPYLYYLISTNKKFKRPTYNYIEFLSIKGLLKRLKQNAFLILNGGYLWKNTALKFLLLDPIPFIAKILLYINSYLARFFYKK</sequence>
<keyword evidence="1" id="KW-0547">Nucleotide-binding</keyword>
<evidence type="ECO:0000256" key="1">
    <source>
        <dbReference type="PROSITE-ProRule" id="PRU00409"/>
    </source>
</evidence>
<dbReference type="GO" id="GO:0046872">
    <property type="term" value="F:metal ion binding"/>
    <property type="evidence" value="ECO:0007669"/>
    <property type="project" value="InterPro"/>
</dbReference>
<dbReference type="Proteomes" id="UP000651837">
    <property type="component" value="Unassembled WGS sequence"/>
</dbReference>
<dbReference type="Gene3D" id="3.30.1490.20">
    <property type="entry name" value="ATP-grasp fold, A domain"/>
    <property type="match status" value="1"/>
</dbReference>
<evidence type="ECO:0000313" key="4">
    <source>
        <dbReference type="EMBL" id="PWK21918.1"/>
    </source>
</evidence>
<dbReference type="RefSeq" id="WP_109652908.1">
    <property type="nucleotide sequence ID" value="NZ_JACWLN010000013.1"/>
</dbReference>
<evidence type="ECO:0000259" key="2">
    <source>
        <dbReference type="PROSITE" id="PS50975"/>
    </source>
</evidence>
<organism evidence="4 5">
    <name type="scientific">Maribacter polysiphoniae</name>
    <dbReference type="NCBI Taxonomy" id="429344"/>
    <lineage>
        <taxon>Bacteria</taxon>
        <taxon>Pseudomonadati</taxon>
        <taxon>Bacteroidota</taxon>
        <taxon>Flavobacteriia</taxon>
        <taxon>Flavobacteriales</taxon>
        <taxon>Flavobacteriaceae</taxon>
        <taxon>Maribacter</taxon>
    </lineage>
</organism>
<accession>A0A316DWQ7</accession>
<keyword evidence="6" id="KW-1185">Reference proteome</keyword>
<dbReference type="PROSITE" id="PS50975">
    <property type="entry name" value="ATP_GRASP"/>
    <property type="match status" value="1"/>
</dbReference>
<dbReference type="EMBL" id="QGGQ01000009">
    <property type="protein sequence ID" value="PWK21918.1"/>
    <property type="molecule type" value="Genomic_DNA"/>
</dbReference>
<dbReference type="GO" id="GO:0016874">
    <property type="term" value="F:ligase activity"/>
    <property type="evidence" value="ECO:0007669"/>
    <property type="project" value="UniProtKB-KW"/>
</dbReference>
<dbReference type="Pfam" id="PF02655">
    <property type="entry name" value="ATP-grasp_3"/>
    <property type="match status" value="1"/>
</dbReference>
<reference evidence="4 5" key="1">
    <citation type="submission" date="2018-05" db="EMBL/GenBank/DDBJ databases">
        <title>Genomic Encyclopedia of Archaeal and Bacterial Type Strains, Phase II (KMG-II): from individual species to whole genera.</title>
        <authorList>
            <person name="Goeker M."/>
        </authorList>
    </citation>
    <scope>NUCLEOTIDE SEQUENCE [LARGE SCALE GENOMIC DNA]</scope>
    <source>
        <strain evidence="4 5">DSM 23514</strain>
    </source>
</reference>
<dbReference type="GO" id="GO:0005524">
    <property type="term" value="F:ATP binding"/>
    <property type="evidence" value="ECO:0007669"/>
    <property type="project" value="UniProtKB-UniRule"/>
</dbReference>
<dbReference type="Proteomes" id="UP000245667">
    <property type="component" value="Unassembled WGS sequence"/>
</dbReference>
<dbReference type="EMBL" id="JACWLN010000013">
    <property type="protein sequence ID" value="MBD1262793.1"/>
    <property type="molecule type" value="Genomic_DNA"/>
</dbReference>
<dbReference type="InterPro" id="IPR013815">
    <property type="entry name" value="ATP_grasp_subdomain_1"/>
</dbReference>
<dbReference type="SUPFAM" id="SSF56059">
    <property type="entry name" value="Glutathione synthetase ATP-binding domain-like"/>
    <property type="match status" value="1"/>
</dbReference>
<dbReference type="InterPro" id="IPR003806">
    <property type="entry name" value="ATP-grasp_PylC-type"/>
</dbReference>
<evidence type="ECO:0000313" key="5">
    <source>
        <dbReference type="Proteomes" id="UP000245667"/>
    </source>
</evidence>
<dbReference type="OrthoDB" id="9803907at2"/>
<evidence type="ECO:0000313" key="6">
    <source>
        <dbReference type="Proteomes" id="UP000651837"/>
    </source>
</evidence>
<proteinExistence type="predicted"/>
<comment type="caution">
    <text evidence="4">The sequence shown here is derived from an EMBL/GenBank/DDBJ whole genome shotgun (WGS) entry which is preliminary data.</text>
</comment>
<reference evidence="3 6" key="2">
    <citation type="submission" date="2020-07" db="EMBL/GenBank/DDBJ databases">
        <title>The draft genome sequence of Maribacter polysiphoniae KCTC 22021.</title>
        <authorList>
            <person name="Mu L."/>
        </authorList>
    </citation>
    <scope>NUCLEOTIDE SEQUENCE [LARGE SCALE GENOMIC DNA]</scope>
    <source>
        <strain evidence="3 6">KCTC 22021</strain>
    </source>
</reference>
<keyword evidence="1" id="KW-0067">ATP-binding</keyword>
<dbReference type="InterPro" id="IPR011761">
    <property type="entry name" value="ATP-grasp"/>
</dbReference>
<feature type="domain" description="ATP-grasp" evidence="2">
    <location>
        <begin position="123"/>
        <end position="308"/>
    </location>
</feature>
<protein>
    <submittedName>
        <fullName evidence="3">ATP-grasp domain-containing protein</fullName>
    </submittedName>
    <submittedName>
        <fullName evidence="4">Putative ATP-grasp superfamily ATP-dependent carboligase</fullName>
    </submittedName>
</protein>
<keyword evidence="4" id="KW-0436">Ligase</keyword>
<evidence type="ECO:0000313" key="3">
    <source>
        <dbReference type="EMBL" id="MBD1262793.1"/>
    </source>
</evidence>
<dbReference type="AlphaFoldDB" id="A0A316DWQ7"/>
<name>A0A316DWQ7_9FLAO</name>